<keyword evidence="2" id="KW-1185">Reference proteome</keyword>
<protein>
    <recommendedName>
        <fullName evidence="3">Viral A-type inclusion protein</fullName>
    </recommendedName>
</protein>
<evidence type="ECO:0000313" key="1">
    <source>
        <dbReference type="EMBL" id="AHF17810.1"/>
    </source>
</evidence>
<dbReference type="STRING" id="929713.NIASO_14590"/>
<dbReference type="KEGG" id="nso:NIASO_14590"/>
<organism evidence="1 2">
    <name type="scientific">Niabella soli DSM 19437</name>
    <dbReference type="NCBI Taxonomy" id="929713"/>
    <lineage>
        <taxon>Bacteria</taxon>
        <taxon>Pseudomonadati</taxon>
        <taxon>Bacteroidota</taxon>
        <taxon>Chitinophagia</taxon>
        <taxon>Chitinophagales</taxon>
        <taxon>Chitinophagaceae</taxon>
        <taxon>Niabella</taxon>
    </lineage>
</organism>
<sequence>MKSLLFSLTLAFFLVACGENQSKAKEQPQSKADSLLQDVIDAHDIAMPQTKKMERLMKESKTAIDSIDKLPAAAQKQNAPLKALLDAAHKDLAQADNAMNEWMNGFKYDSLKDNEAARVQYLQNEKTKINAVKDLVLNSLSKADSLLPKK</sequence>
<evidence type="ECO:0008006" key="3">
    <source>
        <dbReference type="Google" id="ProtNLM"/>
    </source>
</evidence>
<dbReference type="PROSITE" id="PS51257">
    <property type="entry name" value="PROKAR_LIPOPROTEIN"/>
    <property type="match status" value="1"/>
</dbReference>
<dbReference type="Proteomes" id="UP000003586">
    <property type="component" value="Chromosome"/>
</dbReference>
<gene>
    <name evidence="1" type="ORF">NIASO_14590</name>
</gene>
<proteinExistence type="predicted"/>
<dbReference type="EMBL" id="CP007035">
    <property type="protein sequence ID" value="AHF17810.1"/>
    <property type="molecule type" value="Genomic_DNA"/>
</dbReference>
<accession>W0F424</accession>
<dbReference type="AlphaFoldDB" id="W0F424"/>
<reference evidence="1 2" key="1">
    <citation type="submission" date="2013-12" db="EMBL/GenBank/DDBJ databases">
        <authorList>
            <consortium name="DOE Joint Genome Institute"/>
            <person name="Eisen J."/>
            <person name="Huntemann M."/>
            <person name="Han J."/>
            <person name="Chen A."/>
            <person name="Kyrpides N."/>
            <person name="Mavromatis K."/>
            <person name="Markowitz V."/>
            <person name="Palaniappan K."/>
            <person name="Ivanova N."/>
            <person name="Schaumberg A."/>
            <person name="Pati A."/>
            <person name="Liolios K."/>
            <person name="Nordberg H.P."/>
            <person name="Cantor M.N."/>
            <person name="Hua S.X."/>
            <person name="Woyke T."/>
        </authorList>
    </citation>
    <scope>NUCLEOTIDE SEQUENCE [LARGE SCALE GENOMIC DNA]</scope>
    <source>
        <strain evidence="2">DSM 19437</strain>
    </source>
</reference>
<evidence type="ECO:0000313" key="2">
    <source>
        <dbReference type="Proteomes" id="UP000003586"/>
    </source>
</evidence>
<dbReference type="OrthoDB" id="965986at2"/>
<dbReference type="RefSeq" id="WP_008586654.1">
    <property type="nucleotide sequence ID" value="NZ_CP007035.1"/>
</dbReference>
<dbReference type="HOGENOM" id="CLU_1738571_0_0_10"/>
<name>W0F424_9BACT</name>